<protein>
    <submittedName>
        <fullName evidence="4">DnaD and phage-associated domain-containing protein</fullName>
    </submittedName>
</protein>
<organism evidence="4 5">
    <name type="scientific">Halarsenatibacter silvermanii</name>
    <dbReference type="NCBI Taxonomy" id="321763"/>
    <lineage>
        <taxon>Bacteria</taxon>
        <taxon>Bacillati</taxon>
        <taxon>Bacillota</taxon>
        <taxon>Clostridia</taxon>
        <taxon>Halanaerobiales</taxon>
        <taxon>Halarsenatibacteraceae</taxon>
        <taxon>Halarsenatibacter</taxon>
    </lineage>
</organism>
<dbReference type="AlphaFoldDB" id="A0A1G9MXX9"/>
<feature type="region of interest" description="Disordered" evidence="2">
    <location>
        <begin position="374"/>
        <end position="442"/>
    </location>
</feature>
<accession>A0A1G9MXX9</accession>
<feature type="compositionally biased region" description="Basic and acidic residues" evidence="2">
    <location>
        <begin position="154"/>
        <end position="179"/>
    </location>
</feature>
<evidence type="ECO:0000256" key="2">
    <source>
        <dbReference type="SAM" id="MobiDB-lite"/>
    </source>
</evidence>
<feature type="compositionally biased region" description="Basic and acidic residues" evidence="2">
    <location>
        <begin position="194"/>
        <end position="206"/>
    </location>
</feature>
<feature type="compositionally biased region" description="Basic residues" evidence="2">
    <location>
        <begin position="232"/>
        <end position="242"/>
    </location>
</feature>
<feature type="compositionally biased region" description="Basic residues" evidence="2">
    <location>
        <begin position="385"/>
        <end position="404"/>
    </location>
</feature>
<evidence type="ECO:0000313" key="4">
    <source>
        <dbReference type="EMBL" id="SDL78983.1"/>
    </source>
</evidence>
<dbReference type="Gene3D" id="1.10.10.630">
    <property type="entry name" value="DnaD domain-like"/>
    <property type="match status" value="1"/>
</dbReference>
<dbReference type="Pfam" id="PF07261">
    <property type="entry name" value="DnaB_2"/>
    <property type="match status" value="1"/>
</dbReference>
<dbReference type="InterPro" id="IPR034829">
    <property type="entry name" value="DnaD-like_sf"/>
</dbReference>
<dbReference type="CDD" id="cd00090">
    <property type="entry name" value="HTH_ARSR"/>
    <property type="match status" value="1"/>
</dbReference>
<dbReference type="OrthoDB" id="1258529at2"/>
<sequence>MAPEKLKRVVIKEELVELTGDFKYALILNQFIYWTERRRDFDKFIEEEKKRARSEGRELNISKTGGWVYKSSDDLADELMLGKSKPTLSRYVKKLEEMGYLESRQNPQYSWDKTKQYRVNLIKVNRDLLELGYHLEGYRFEKMYKDIARCLKETERKEDKSAGDSGKKIARKEKAEKKAEKKKCTKDNFQTDDDNLHNTQKKDEKAINPGGSDISNFNDRGFNMKDRDFKMKPRSKNMKHRDSKNETAIPETTTEITSKTTTETKDPKTEEHEQRASAREETPPQKTSGDYRQKKQIDKIIPPEIIDAFMGVFERKPTAFEAETLADQNSKSAIIKKAIELTALNSRDGTLSYTLALLRDWREKGLGTVEQVEEMLASHRENRGSKKQGQKNRSSRGSSQKKKRKESDSRYLIDSDGNEYLDPEHPEVMKQNGWNTPPPGEG</sequence>
<proteinExistence type="inferred from homology"/>
<dbReference type="SUPFAM" id="SSF46785">
    <property type="entry name" value="Winged helix' DNA-binding domain"/>
    <property type="match status" value="1"/>
</dbReference>
<feature type="compositionally biased region" description="Basic and acidic residues" evidence="2">
    <location>
        <begin position="262"/>
        <end position="298"/>
    </location>
</feature>
<dbReference type="EMBL" id="FNGO01000009">
    <property type="protein sequence ID" value="SDL78983.1"/>
    <property type="molecule type" value="Genomic_DNA"/>
</dbReference>
<dbReference type="Proteomes" id="UP000199476">
    <property type="component" value="Unassembled WGS sequence"/>
</dbReference>
<name>A0A1G9MXX9_9FIRM</name>
<dbReference type="InterPro" id="IPR006343">
    <property type="entry name" value="DnaB/C_C"/>
</dbReference>
<evidence type="ECO:0000259" key="3">
    <source>
        <dbReference type="Pfam" id="PF07261"/>
    </source>
</evidence>
<feature type="compositionally biased region" description="Low complexity" evidence="2">
    <location>
        <begin position="246"/>
        <end position="261"/>
    </location>
</feature>
<gene>
    <name evidence="4" type="ORF">SAMN04488692_10942</name>
</gene>
<evidence type="ECO:0000256" key="1">
    <source>
        <dbReference type="ARBA" id="ARBA00093462"/>
    </source>
</evidence>
<dbReference type="RefSeq" id="WP_089759794.1">
    <property type="nucleotide sequence ID" value="NZ_FNGO01000009.1"/>
</dbReference>
<comment type="similarity">
    <text evidence="1">Belongs to the DnaB/DnaD family.</text>
</comment>
<dbReference type="InterPro" id="IPR036390">
    <property type="entry name" value="WH_DNA-bd_sf"/>
</dbReference>
<feature type="region of interest" description="Disordered" evidence="2">
    <location>
        <begin position="154"/>
        <end position="299"/>
    </location>
</feature>
<feature type="compositionally biased region" description="Basic and acidic residues" evidence="2">
    <location>
        <begin position="222"/>
        <end position="231"/>
    </location>
</feature>
<dbReference type="InterPro" id="IPR011991">
    <property type="entry name" value="ArsR-like_HTH"/>
</dbReference>
<feature type="domain" description="DnaB/C C-terminal" evidence="3">
    <location>
        <begin position="312"/>
        <end position="374"/>
    </location>
</feature>
<evidence type="ECO:0000313" key="5">
    <source>
        <dbReference type="Proteomes" id="UP000199476"/>
    </source>
</evidence>
<reference evidence="4 5" key="1">
    <citation type="submission" date="2016-10" db="EMBL/GenBank/DDBJ databases">
        <authorList>
            <person name="de Groot N.N."/>
        </authorList>
    </citation>
    <scope>NUCLEOTIDE SEQUENCE [LARGE SCALE GENOMIC DNA]</scope>
    <source>
        <strain evidence="4 5">SLAS-1</strain>
    </source>
</reference>
<keyword evidence="5" id="KW-1185">Reference proteome</keyword>